<proteinExistence type="predicted"/>
<comment type="caution">
    <text evidence="1">The sequence shown here is derived from an EMBL/GenBank/DDBJ whole genome shotgun (WGS) entry which is preliminary data.</text>
</comment>
<gene>
    <name evidence="1" type="ORF">ENS29_04905</name>
</gene>
<dbReference type="AlphaFoldDB" id="A0A7C4RSN4"/>
<reference evidence="1" key="1">
    <citation type="journal article" date="2020" name="mSystems">
        <title>Genome- and Community-Level Interaction Insights into Carbon Utilization and Element Cycling Functions of Hydrothermarchaeota in Hydrothermal Sediment.</title>
        <authorList>
            <person name="Zhou Z."/>
            <person name="Liu Y."/>
            <person name="Xu W."/>
            <person name="Pan J."/>
            <person name="Luo Z.H."/>
            <person name="Li M."/>
        </authorList>
    </citation>
    <scope>NUCLEOTIDE SEQUENCE [LARGE SCALE GENOMIC DNA]</scope>
    <source>
        <strain evidence="1">SpSt-477</strain>
    </source>
</reference>
<evidence type="ECO:0000313" key="1">
    <source>
        <dbReference type="EMBL" id="HGU32178.1"/>
    </source>
</evidence>
<accession>A0A7C4RSN4</accession>
<protein>
    <submittedName>
        <fullName evidence="1">Uncharacterized protein</fullName>
    </submittedName>
</protein>
<dbReference type="EMBL" id="DSUH01000110">
    <property type="protein sequence ID" value="HGU32178.1"/>
    <property type="molecule type" value="Genomic_DNA"/>
</dbReference>
<name>A0A7C4RSN4_9BACT</name>
<sequence>MENFTTHSPRLSNLQMELLKLYSTNVQESDLMEIKKIVGRYFAQKAIEEADICWDKKNLSDDVMDQWLGNHE</sequence>
<organism evidence="1">
    <name type="scientific">Desulfatirhabdium butyrativorans</name>
    <dbReference type="NCBI Taxonomy" id="340467"/>
    <lineage>
        <taxon>Bacteria</taxon>
        <taxon>Pseudomonadati</taxon>
        <taxon>Thermodesulfobacteriota</taxon>
        <taxon>Desulfobacteria</taxon>
        <taxon>Desulfobacterales</taxon>
        <taxon>Desulfatirhabdiaceae</taxon>
        <taxon>Desulfatirhabdium</taxon>
    </lineage>
</organism>